<feature type="region of interest" description="Disordered" evidence="1">
    <location>
        <begin position="160"/>
        <end position="216"/>
    </location>
</feature>
<feature type="region of interest" description="Disordered" evidence="1">
    <location>
        <begin position="105"/>
        <end position="126"/>
    </location>
</feature>
<keyword evidence="3" id="KW-1185">Reference proteome</keyword>
<dbReference type="Pfam" id="PF13384">
    <property type="entry name" value="HTH_23"/>
    <property type="match status" value="1"/>
</dbReference>
<protein>
    <submittedName>
        <fullName evidence="2">Uncharacterized protein</fullName>
    </submittedName>
</protein>
<evidence type="ECO:0000313" key="3">
    <source>
        <dbReference type="Proteomes" id="UP000184315"/>
    </source>
</evidence>
<feature type="compositionally biased region" description="Acidic residues" evidence="1">
    <location>
        <begin position="190"/>
        <end position="206"/>
    </location>
</feature>
<sequence length="325" mass="36893">MTSTKLSESEKQEIIRLYQEVPEETTITLAERYGVSSSTVRRVLQNAVPKDVYDILTTQKQRLHRAGKRSLEDQGDLDIAETQLTLDLETPEPVEVSRESTLILPRKRKRSSALESEPIESNASHFLGADSIQTQTSNYQPSTPGLEELLAKDLLDSRGHVFGDYEDNEDDEENQEDEEDEDGENHNEEDYLDEFGDDEDEDEDEDDNRHNLFSHSPTSGGTALVKILPLTETALPRTCYLVIDRSSELIAKPLRAFSELGTIPEEEILEKTLPVFDNHRVASRFSGRNQRVFKVPDGRLLRKAAPYLQAKGITRLLIDGQVYRF</sequence>
<dbReference type="STRING" id="671072.PL9214500134"/>
<evidence type="ECO:0000256" key="1">
    <source>
        <dbReference type="SAM" id="MobiDB-lite"/>
    </source>
</evidence>
<evidence type="ECO:0000313" key="2">
    <source>
        <dbReference type="EMBL" id="CUR32887.1"/>
    </source>
</evidence>
<name>A0A1J1LK74_9CYAN</name>
<accession>A0A1J1LK74</accession>
<feature type="compositionally biased region" description="Acidic residues" evidence="1">
    <location>
        <begin position="164"/>
        <end position="183"/>
    </location>
</feature>
<organism evidence="2 3">
    <name type="scientific">Planktothrix tepida PCC 9214</name>
    <dbReference type="NCBI Taxonomy" id="671072"/>
    <lineage>
        <taxon>Bacteria</taxon>
        <taxon>Bacillati</taxon>
        <taxon>Cyanobacteriota</taxon>
        <taxon>Cyanophyceae</taxon>
        <taxon>Oscillatoriophycideae</taxon>
        <taxon>Oscillatoriales</taxon>
        <taxon>Microcoleaceae</taxon>
        <taxon>Planktothrix</taxon>
    </lineage>
</organism>
<gene>
    <name evidence="2" type="ORF">PL9214500134</name>
</gene>
<dbReference type="Proteomes" id="UP000184315">
    <property type="component" value="Unassembled WGS sequence"/>
</dbReference>
<proteinExistence type="predicted"/>
<dbReference type="EMBL" id="CZDF01000156">
    <property type="protein sequence ID" value="CUR32887.1"/>
    <property type="molecule type" value="Genomic_DNA"/>
</dbReference>
<dbReference type="Gene3D" id="1.10.10.60">
    <property type="entry name" value="Homeodomain-like"/>
    <property type="match status" value="1"/>
</dbReference>
<dbReference type="AlphaFoldDB" id="A0A1J1LK74"/>
<reference evidence="3" key="1">
    <citation type="submission" date="2015-10" db="EMBL/GenBank/DDBJ databases">
        <authorList>
            <person name="Regsiter A."/>
            <person name="william w."/>
        </authorList>
    </citation>
    <scope>NUCLEOTIDE SEQUENCE [LARGE SCALE GENOMIC DNA]</scope>
</reference>
<dbReference type="OrthoDB" id="482053at2"/>
<dbReference type="RefSeq" id="WP_072719586.1">
    <property type="nucleotide sequence ID" value="NZ_LN889802.1"/>
</dbReference>